<dbReference type="Gramene" id="Mp2g25950.1">
    <property type="protein sequence ID" value="Mp2g25950.1.cds1"/>
    <property type="gene ID" value="Mp2g25950"/>
</dbReference>
<dbReference type="EMBL" id="KZ772697">
    <property type="protein sequence ID" value="PTQ43396.1"/>
    <property type="molecule type" value="Genomic_DNA"/>
</dbReference>
<gene>
    <name evidence="1" type="ORF">MARPO_0025s0084</name>
</gene>
<accession>A0A2R6XBC9</accession>
<dbReference type="EMBL" id="KZ772697">
    <property type="protein sequence ID" value="PTQ43395.1"/>
    <property type="molecule type" value="Genomic_DNA"/>
</dbReference>
<organism evidence="1 2">
    <name type="scientific">Marchantia polymorpha</name>
    <name type="common">Common liverwort</name>
    <name type="synonym">Marchantia aquatica</name>
    <dbReference type="NCBI Taxonomy" id="3197"/>
    <lineage>
        <taxon>Eukaryota</taxon>
        <taxon>Viridiplantae</taxon>
        <taxon>Streptophyta</taxon>
        <taxon>Embryophyta</taxon>
        <taxon>Marchantiophyta</taxon>
        <taxon>Marchantiopsida</taxon>
        <taxon>Marchantiidae</taxon>
        <taxon>Marchantiales</taxon>
        <taxon>Marchantiaceae</taxon>
        <taxon>Marchantia</taxon>
    </lineage>
</organism>
<reference evidence="1" key="2">
    <citation type="submission" date="2017-12" db="EMBL/GenBank/DDBJ databases">
        <title>WGS assembly of Marchantia polymorpha.</title>
        <authorList>
            <person name="Bowman J.L."/>
            <person name="Kohchi T."/>
            <person name="Yamato K.T."/>
            <person name="Jenkins J."/>
            <person name="Shu S."/>
            <person name="Ishizaki K."/>
            <person name="Yamaoka S."/>
            <person name="Nishihama R."/>
            <person name="Nakamura Y."/>
            <person name="Berger F."/>
            <person name="Adam C."/>
            <person name="Aki S.S."/>
            <person name="Althoff F."/>
            <person name="Araki T."/>
            <person name="Arteaga-Vazquez M.A."/>
            <person name="Balasubrmanian S."/>
            <person name="Bauer D."/>
            <person name="Boehm C.R."/>
            <person name="Briginshaw L."/>
            <person name="Caballero-Perez J."/>
            <person name="Catarino B."/>
            <person name="Chen F."/>
            <person name="Chiyoda S."/>
            <person name="Chovatia M."/>
            <person name="Davies K.M."/>
            <person name="Delmans M."/>
            <person name="Demura T."/>
            <person name="Dierschke T."/>
            <person name="Dolan L."/>
            <person name="Dorantes-Acosta A.E."/>
            <person name="Eklund D.M."/>
            <person name="Florent S.N."/>
            <person name="Flores-Sandoval E."/>
            <person name="Fujiyama A."/>
            <person name="Fukuzawa H."/>
            <person name="Galik B."/>
            <person name="Grimanelli D."/>
            <person name="Grimwood J."/>
            <person name="Grossniklaus U."/>
            <person name="Hamada T."/>
            <person name="Haseloff J."/>
            <person name="Hetherington A.J."/>
            <person name="Higo A."/>
            <person name="Hirakawa Y."/>
            <person name="Hundley H.N."/>
            <person name="Ikeda Y."/>
            <person name="Inoue K."/>
            <person name="Inoue S."/>
            <person name="Ishida S."/>
            <person name="Jia Q."/>
            <person name="Kakita M."/>
            <person name="Kanazawa T."/>
            <person name="Kawai Y."/>
            <person name="Kawashima T."/>
            <person name="Kennedy M."/>
            <person name="Kinose K."/>
            <person name="Kinoshita T."/>
            <person name="Kohara Y."/>
            <person name="Koide E."/>
            <person name="Komatsu K."/>
            <person name="Kopischke S."/>
            <person name="Kubo M."/>
            <person name="Kyozuka J."/>
            <person name="Lagercrantz U."/>
            <person name="Lin S.S."/>
            <person name="Lindquist E."/>
            <person name="Lipzen A.M."/>
            <person name="Lu C."/>
            <person name="Luna E.D."/>
            <person name="Martienssen R.A."/>
            <person name="Minamino N."/>
            <person name="Mizutani M."/>
            <person name="Mizutani M."/>
            <person name="Mochizuki N."/>
            <person name="Monte I."/>
            <person name="Mosher R."/>
            <person name="Nagasaki H."/>
            <person name="Nakagami H."/>
            <person name="Naramoto S."/>
            <person name="Nishitani K."/>
            <person name="Ohtani M."/>
            <person name="Okamoto T."/>
            <person name="Okumura M."/>
            <person name="Phillips J."/>
            <person name="Pollak B."/>
            <person name="Reinders A."/>
            <person name="Roevekamp M."/>
            <person name="Sano R."/>
            <person name="Sawa S."/>
            <person name="Schmid M.W."/>
            <person name="Shirakawa M."/>
            <person name="Solano R."/>
            <person name="Spunde A."/>
            <person name="Suetsugu N."/>
            <person name="Sugano S."/>
            <person name="Sugiyama A."/>
            <person name="Sun R."/>
            <person name="Suzuki Y."/>
            <person name="Takenaka M."/>
            <person name="Takezawa D."/>
            <person name="Tomogane H."/>
            <person name="Tsuzuki M."/>
            <person name="Ueda T."/>
            <person name="Umeda M."/>
            <person name="Ward J.M."/>
            <person name="Watanabe Y."/>
            <person name="Yazaki K."/>
            <person name="Yokoyama R."/>
            <person name="Yoshitake Y."/>
            <person name="Yotsui I."/>
            <person name="Zachgo S."/>
            <person name="Schmutz J."/>
        </authorList>
    </citation>
    <scope>NUCLEOTIDE SEQUENCE [LARGE SCALE GENOMIC DNA]</scope>
    <source>
        <strain evidence="1">Tak-1</strain>
    </source>
</reference>
<dbReference type="Proteomes" id="UP000244005">
    <property type="component" value="Unassembled WGS sequence"/>
</dbReference>
<evidence type="ECO:0000313" key="2">
    <source>
        <dbReference type="Proteomes" id="UP000244005"/>
    </source>
</evidence>
<dbReference type="AlphaFoldDB" id="A0A2R6XBC9"/>
<name>A0A2R6XBC9_MARPO</name>
<protein>
    <submittedName>
        <fullName evidence="1">Uncharacterized protein</fullName>
    </submittedName>
</protein>
<sequence length="98" mass="11127">MISPSAFLNKSQDWSNANCFLEVLSFWFSGRHKQRSGRPHVTFLEPKVIIVPCLLRNCIGSALLRMYSGHAINTSDVLCKSFGRTLWHLPSFLIMPCT</sequence>
<evidence type="ECO:0000313" key="1">
    <source>
        <dbReference type="EMBL" id="PTQ43395.1"/>
    </source>
</evidence>
<dbReference type="Gramene" id="Mp2g25950.3">
    <property type="protein sequence ID" value="Mp2g25950.3.cds1"/>
    <property type="gene ID" value="Mp2g25950"/>
</dbReference>
<reference evidence="2" key="1">
    <citation type="journal article" date="2017" name="Cell">
        <title>Insights into land plant evolution garnered from the Marchantia polymorpha genome.</title>
        <authorList>
            <person name="Bowman J.L."/>
            <person name="Kohchi T."/>
            <person name="Yamato K.T."/>
            <person name="Jenkins J."/>
            <person name="Shu S."/>
            <person name="Ishizaki K."/>
            <person name="Yamaoka S."/>
            <person name="Nishihama R."/>
            <person name="Nakamura Y."/>
            <person name="Berger F."/>
            <person name="Adam C."/>
            <person name="Aki S.S."/>
            <person name="Althoff F."/>
            <person name="Araki T."/>
            <person name="Arteaga-Vazquez M.A."/>
            <person name="Balasubrmanian S."/>
            <person name="Barry K."/>
            <person name="Bauer D."/>
            <person name="Boehm C.R."/>
            <person name="Briginshaw L."/>
            <person name="Caballero-Perez J."/>
            <person name="Catarino B."/>
            <person name="Chen F."/>
            <person name="Chiyoda S."/>
            <person name="Chovatia M."/>
            <person name="Davies K.M."/>
            <person name="Delmans M."/>
            <person name="Demura T."/>
            <person name="Dierschke T."/>
            <person name="Dolan L."/>
            <person name="Dorantes-Acosta A.E."/>
            <person name="Eklund D.M."/>
            <person name="Florent S.N."/>
            <person name="Flores-Sandoval E."/>
            <person name="Fujiyama A."/>
            <person name="Fukuzawa H."/>
            <person name="Galik B."/>
            <person name="Grimanelli D."/>
            <person name="Grimwood J."/>
            <person name="Grossniklaus U."/>
            <person name="Hamada T."/>
            <person name="Haseloff J."/>
            <person name="Hetherington A.J."/>
            <person name="Higo A."/>
            <person name="Hirakawa Y."/>
            <person name="Hundley H.N."/>
            <person name="Ikeda Y."/>
            <person name="Inoue K."/>
            <person name="Inoue S.I."/>
            <person name="Ishida S."/>
            <person name="Jia Q."/>
            <person name="Kakita M."/>
            <person name="Kanazawa T."/>
            <person name="Kawai Y."/>
            <person name="Kawashima T."/>
            <person name="Kennedy M."/>
            <person name="Kinose K."/>
            <person name="Kinoshita T."/>
            <person name="Kohara Y."/>
            <person name="Koide E."/>
            <person name="Komatsu K."/>
            <person name="Kopischke S."/>
            <person name="Kubo M."/>
            <person name="Kyozuka J."/>
            <person name="Lagercrantz U."/>
            <person name="Lin S.S."/>
            <person name="Lindquist E."/>
            <person name="Lipzen A.M."/>
            <person name="Lu C.W."/>
            <person name="De Luna E."/>
            <person name="Martienssen R.A."/>
            <person name="Minamino N."/>
            <person name="Mizutani M."/>
            <person name="Mizutani M."/>
            <person name="Mochizuki N."/>
            <person name="Monte I."/>
            <person name="Mosher R."/>
            <person name="Nagasaki H."/>
            <person name="Nakagami H."/>
            <person name="Naramoto S."/>
            <person name="Nishitani K."/>
            <person name="Ohtani M."/>
            <person name="Okamoto T."/>
            <person name="Okumura M."/>
            <person name="Phillips J."/>
            <person name="Pollak B."/>
            <person name="Reinders A."/>
            <person name="Rovekamp M."/>
            <person name="Sano R."/>
            <person name="Sawa S."/>
            <person name="Schmid M.W."/>
            <person name="Shirakawa M."/>
            <person name="Solano R."/>
            <person name="Spunde A."/>
            <person name="Suetsugu N."/>
            <person name="Sugano S."/>
            <person name="Sugiyama A."/>
            <person name="Sun R."/>
            <person name="Suzuki Y."/>
            <person name="Takenaka M."/>
            <person name="Takezawa D."/>
            <person name="Tomogane H."/>
            <person name="Tsuzuki M."/>
            <person name="Ueda T."/>
            <person name="Umeda M."/>
            <person name="Ward J.M."/>
            <person name="Watanabe Y."/>
            <person name="Yazaki K."/>
            <person name="Yokoyama R."/>
            <person name="Yoshitake Y."/>
            <person name="Yotsui I."/>
            <person name="Zachgo S."/>
            <person name="Schmutz J."/>
        </authorList>
    </citation>
    <scope>NUCLEOTIDE SEQUENCE [LARGE SCALE GENOMIC DNA]</scope>
    <source>
        <strain evidence="2">Tak-1</strain>
    </source>
</reference>
<dbReference type="EMBL" id="KZ772697">
    <property type="protein sequence ID" value="PTQ43394.1"/>
    <property type="molecule type" value="Genomic_DNA"/>
</dbReference>
<proteinExistence type="predicted"/>
<dbReference type="Gramene" id="Mp2g25950.2">
    <property type="protein sequence ID" value="Mp2g25950.2.cds1"/>
    <property type="gene ID" value="Mp2g25950"/>
</dbReference>
<keyword evidence="2" id="KW-1185">Reference proteome</keyword>